<dbReference type="InterPro" id="IPR011711">
    <property type="entry name" value="GntR_C"/>
</dbReference>
<gene>
    <name evidence="5" type="ORF">D9V41_00550</name>
</gene>
<dbReference type="InterPro" id="IPR000524">
    <property type="entry name" value="Tscrpt_reg_HTH_GntR"/>
</dbReference>
<keyword evidence="2" id="KW-0238">DNA-binding</keyword>
<dbReference type="Pfam" id="PF00392">
    <property type="entry name" value="GntR"/>
    <property type="match status" value="1"/>
</dbReference>
<keyword evidence="3" id="KW-0804">Transcription</keyword>
<dbReference type="GO" id="GO:0003677">
    <property type="term" value="F:DNA binding"/>
    <property type="evidence" value="ECO:0007669"/>
    <property type="project" value="UniProtKB-KW"/>
</dbReference>
<evidence type="ECO:0000313" key="6">
    <source>
        <dbReference type="Proteomes" id="UP000282515"/>
    </source>
</evidence>
<dbReference type="InterPro" id="IPR036388">
    <property type="entry name" value="WH-like_DNA-bd_sf"/>
</dbReference>
<dbReference type="PRINTS" id="PR00035">
    <property type="entry name" value="HTHGNTR"/>
</dbReference>
<dbReference type="PANTHER" id="PTHR43537:SF5">
    <property type="entry name" value="UXU OPERON TRANSCRIPTIONAL REGULATOR"/>
    <property type="match status" value="1"/>
</dbReference>
<keyword evidence="1" id="KW-0805">Transcription regulation</keyword>
<accession>A0A3L8PU80</accession>
<protein>
    <submittedName>
        <fullName evidence="5">FadR family transcriptional regulator</fullName>
    </submittedName>
</protein>
<feature type="domain" description="HTH gntR-type" evidence="4">
    <location>
        <begin position="9"/>
        <end position="79"/>
    </location>
</feature>
<dbReference type="GO" id="GO:0003700">
    <property type="term" value="F:DNA-binding transcription factor activity"/>
    <property type="evidence" value="ECO:0007669"/>
    <property type="project" value="InterPro"/>
</dbReference>
<dbReference type="EMBL" id="RDBF01000001">
    <property type="protein sequence ID" value="RLV57592.1"/>
    <property type="molecule type" value="Genomic_DNA"/>
</dbReference>
<proteinExistence type="predicted"/>
<reference evidence="5 6" key="1">
    <citation type="submission" date="2018-10" db="EMBL/GenBank/DDBJ databases">
        <title>Aeromicrobium sp. 9W16Y-2 whole genome shotgun sequence.</title>
        <authorList>
            <person name="Li F."/>
        </authorList>
    </citation>
    <scope>NUCLEOTIDE SEQUENCE [LARGE SCALE GENOMIC DNA]</scope>
    <source>
        <strain evidence="5 6">9W16Y-2</strain>
    </source>
</reference>
<dbReference type="AlphaFoldDB" id="A0A3L8PU80"/>
<dbReference type="Gene3D" id="1.20.120.530">
    <property type="entry name" value="GntR ligand-binding domain-like"/>
    <property type="match status" value="1"/>
</dbReference>
<dbReference type="InterPro" id="IPR036390">
    <property type="entry name" value="WH_DNA-bd_sf"/>
</dbReference>
<dbReference type="PANTHER" id="PTHR43537">
    <property type="entry name" value="TRANSCRIPTIONAL REGULATOR, GNTR FAMILY"/>
    <property type="match status" value="1"/>
</dbReference>
<name>A0A3L8PU80_9ACTN</name>
<dbReference type="SMART" id="SM00345">
    <property type="entry name" value="HTH_GNTR"/>
    <property type="match status" value="1"/>
</dbReference>
<keyword evidence="6" id="KW-1185">Reference proteome</keyword>
<dbReference type="SUPFAM" id="SSF48008">
    <property type="entry name" value="GntR ligand-binding domain-like"/>
    <property type="match status" value="1"/>
</dbReference>
<dbReference type="Proteomes" id="UP000282515">
    <property type="component" value="Unassembled WGS sequence"/>
</dbReference>
<evidence type="ECO:0000313" key="5">
    <source>
        <dbReference type="EMBL" id="RLV57592.1"/>
    </source>
</evidence>
<dbReference type="SMART" id="SM00895">
    <property type="entry name" value="FCD"/>
    <property type="match status" value="1"/>
</dbReference>
<dbReference type="CDD" id="cd07377">
    <property type="entry name" value="WHTH_GntR"/>
    <property type="match status" value="1"/>
</dbReference>
<evidence type="ECO:0000259" key="4">
    <source>
        <dbReference type="PROSITE" id="PS50949"/>
    </source>
</evidence>
<dbReference type="Gene3D" id="1.10.10.10">
    <property type="entry name" value="Winged helix-like DNA-binding domain superfamily/Winged helix DNA-binding domain"/>
    <property type="match status" value="1"/>
</dbReference>
<dbReference type="InterPro" id="IPR008920">
    <property type="entry name" value="TF_FadR/GntR_C"/>
</dbReference>
<sequence>MMAGPIRPQKTALLVAQRIVADINRSGKRAGDRLPPEREMLETYQIGRATLREALRLLEFQGVISMRPGPKGGPAVEQPDSSLVGGALSLLLQFAEAPLDSVVESLRVLEPHMVRLAAERIDEKQLNDLAAHLDSMGDSLDDQERFLEERARSYEVLAEAAGNPLLSYLVDALWSILDHSVAGTDYLRSRCVDVHRLHVQMYEAITRGNPRAAAAAMEKHIDEFVTFAQSRYPELLNASVEWTG</sequence>
<dbReference type="SUPFAM" id="SSF46785">
    <property type="entry name" value="Winged helix' DNA-binding domain"/>
    <property type="match status" value="1"/>
</dbReference>
<organism evidence="5 6">
    <name type="scientific">Aeromicrobium phragmitis</name>
    <dbReference type="NCBI Taxonomy" id="2478914"/>
    <lineage>
        <taxon>Bacteria</taxon>
        <taxon>Bacillati</taxon>
        <taxon>Actinomycetota</taxon>
        <taxon>Actinomycetes</taxon>
        <taxon>Propionibacteriales</taxon>
        <taxon>Nocardioidaceae</taxon>
        <taxon>Aeromicrobium</taxon>
    </lineage>
</organism>
<dbReference type="Pfam" id="PF07729">
    <property type="entry name" value="FCD"/>
    <property type="match status" value="1"/>
</dbReference>
<evidence type="ECO:0000256" key="3">
    <source>
        <dbReference type="ARBA" id="ARBA00023163"/>
    </source>
</evidence>
<comment type="caution">
    <text evidence="5">The sequence shown here is derived from an EMBL/GenBank/DDBJ whole genome shotgun (WGS) entry which is preliminary data.</text>
</comment>
<dbReference type="PROSITE" id="PS50949">
    <property type="entry name" value="HTH_GNTR"/>
    <property type="match status" value="1"/>
</dbReference>
<evidence type="ECO:0000256" key="2">
    <source>
        <dbReference type="ARBA" id="ARBA00023125"/>
    </source>
</evidence>
<evidence type="ECO:0000256" key="1">
    <source>
        <dbReference type="ARBA" id="ARBA00023015"/>
    </source>
</evidence>
<dbReference type="OrthoDB" id="4535513at2"/>